<keyword evidence="11" id="KW-1185">Reference proteome</keyword>
<dbReference type="InterPro" id="IPR011994">
    <property type="entry name" value="Cytidylate_kinase_dom"/>
</dbReference>
<dbReference type="InterPro" id="IPR003136">
    <property type="entry name" value="Cytidylate_kin"/>
</dbReference>
<dbReference type="Proteomes" id="UP000070456">
    <property type="component" value="Unassembled WGS sequence"/>
</dbReference>
<dbReference type="GO" id="GO:0005829">
    <property type="term" value="C:cytosol"/>
    <property type="evidence" value="ECO:0007669"/>
    <property type="project" value="TreeGrafter"/>
</dbReference>
<dbReference type="RefSeq" id="WP_083524971.1">
    <property type="nucleotide sequence ID" value="NZ_LOEE01000021.1"/>
</dbReference>
<dbReference type="GO" id="GO:0015949">
    <property type="term" value="P:nucleobase-containing small molecule interconversion"/>
    <property type="evidence" value="ECO:0007669"/>
    <property type="project" value="TreeGrafter"/>
</dbReference>
<dbReference type="EC" id="2.7.4.25" evidence="8"/>
<dbReference type="NCBIfam" id="TIGR00017">
    <property type="entry name" value="cmk"/>
    <property type="match status" value="1"/>
</dbReference>
<proteinExistence type="inferred from homology"/>
<keyword evidence="8" id="KW-0963">Cytoplasm</keyword>
<feature type="binding site" evidence="8">
    <location>
        <begin position="12"/>
        <end position="20"/>
    </location>
    <ligand>
        <name>ATP</name>
        <dbReference type="ChEBI" id="CHEBI:30616"/>
    </ligand>
</feature>
<comment type="catalytic activity">
    <reaction evidence="6 8">
        <text>dCMP + ATP = dCDP + ADP</text>
        <dbReference type="Rhea" id="RHEA:25094"/>
        <dbReference type="ChEBI" id="CHEBI:30616"/>
        <dbReference type="ChEBI" id="CHEBI:57566"/>
        <dbReference type="ChEBI" id="CHEBI:58593"/>
        <dbReference type="ChEBI" id="CHEBI:456216"/>
        <dbReference type="EC" id="2.7.4.25"/>
    </reaction>
</comment>
<feature type="domain" description="Cytidylate kinase" evidence="9">
    <location>
        <begin position="8"/>
        <end position="217"/>
    </location>
</feature>
<keyword evidence="4 8" id="KW-0418">Kinase</keyword>
<evidence type="ECO:0000256" key="5">
    <source>
        <dbReference type="ARBA" id="ARBA00022840"/>
    </source>
</evidence>
<dbReference type="GO" id="GO:0005524">
    <property type="term" value="F:ATP binding"/>
    <property type="evidence" value="ECO:0007669"/>
    <property type="project" value="UniProtKB-UniRule"/>
</dbReference>
<dbReference type="Gene3D" id="3.40.50.300">
    <property type="entry name" value="P-loop containing nucleotide triphosphate hydrolases"/>
    <property type="match status" value="1"/>
</dbReference>
<evidence type="ECO:0000256" key="2">
    <source>
        <dbReference type="ARBA" id="ARBA00022679"/>
    </source>
</evidence>
<dbReference type="PANTHER" id="PTHR21299">
    <property type="entry name" value="CYTIDYLATE KINASE/PANTOATE-BETA-ALANINE LIGASE"/>
    <property type="match status" value="1"/>
</dbReference>
<comment type="caution">
    <text evidence="10">The sequence shown here is derived from an EMBL/GenBank/DDBJ whole genome shotgun (WGS) entry which is preliminary data.</text>
</comment>
<sequence length="219" mass="25022">MNLKNISIAIDGPAGAGKSTIAKLIAKAIHFTYIDTGAMYRAITLKILQEHIDWKDEIQLKKLLDHTKIDIIQGNVFLDNRLVTEELRSPMINRCVSDVAKIPLIREKMVELQRKIASDKNVIMDGRDIGTTVLPNATYKFFVTASLEERAKRRYNELQEKGFPQSLEEVKLEIQQRDKIDSERKVSPLRKHEDAIFIDTTGMTVEEVIDKILSYIKIA</sequence>
<evidence type="ECO:0000256" key="6">
    <source>
        <dbReference type="ARBA" id="ARBA00047615"/>
    </source>
</evidence>
<dbReference type="GO" id="GO:0006220">
    <property type="term" value="P:pyrimidine nucleotide metabolic process"/>
    <property type="evidence" value="ECO:0007669"/>
    <property type="project" value="UniProtKB-UniRule"/>
</dbReference>
<dbReference type="OrthoDB" id="9807434at2"/>
<dbReference type="STRING" id="520762.AN619_08470"/>
<evidence type="ECO:0000256" key="7">
    <source>
        <dbReference type="ARBA" id="ARBA00048478"/>
    </source>
</evidence>
<dbReference type="SUPFAM" id="SSF52540">
    <property type="entry name" value="P-loop containing nucleoside triphosphate hydrolases"/>
    <property type="match status" value="1"/>
</dbReference>
<dbReference type="AlphaFoldDB" id="A0A140L8I0"/>
<name>A0A140L8I0_9FIRM</name>
<dbReference type="Pfam" id="PF02224">
    <property type="entry name" value="Cytidylate_kin"/>
    <property type="match status" value="1"/>
</dbReference>
<comment type="similarity">
    <text evidence="1 8">Belongs to the cytidylate kinase family. Type 1 subfamily.</text>
</comment>
<keyword evidence="2 8" id="KW-0808">Transferase</keyword>
<keyword evidence="5 8" id="KW-0067">ATP-binding</keyword>
<organism evidence="10 11">
    <name type="scientific">Thermotalea metallivorans</name>
    <dbReference type="NCBI Taxonomy" id="520762"/>
    <lineage>
        <taxon>Bacteria</taxon>
        <taxon>Bacillati</taxon>
        <taxon>Bacillota</taxon>
        <taxon>Clostridia</taxon>
        <taxon>Peptostreptococcales</taxon>
        <taxon>Thermotaleaceae</taxon>
        <taxon>Thermotalea</taxon>
    </lineage>
</organism>
<evidence type="ECO:0000256" key="1">
    <source>
        <dbReference type="ARBA" id="ARBA00009427"/>
    </source>
</evidence>
<evidence type="ECO:0000256" key="3">
    <source>
        <dbReference type="ARBA" id="ARBA00022741"/>
    </source>
</evidence>
<reference evidence="10 11" key="1">
    <citation type="submission" date="2015-12" db="EMBL/GenBank/DDBJ databases">
        <title>Draft genome sequence of the thermoanaerobe Thermotalea metallivorans, an isolate from the runoff channel of the Great Artesian Basin, Australia.</title>
        <authorList>
            <person name="Patel B.K."/>
        </authorList>
    </citation>
    <scope>NUCLEOTIDE SEQUENCE [LARGE SCALE GENOMIC DNA]</scope>
    <source>
        <strain evidence="10 11">B2-1</strain>
    </source>
</reference>
<gene>
    <name evidence="8 10" type="primary">cmk</name>
    <name evidence="10" type="ORF">AN619_08470</name>
</gene>
<dbReference type="EMBL" id="LOEE01000021">
    <property type="protein sequence ID" value="KXG76855.1"/>
    <property type="molecule type" value="Genomic_DNA"/>
</dbReference>
<evidence type="ECO:0000259" key="9">
    <source>
        <dbReference type="Pfam" id="PF02224"/>
    </source>
</evidence>
<protein>
    <recommendedName>
        <fullName evidence="8">Cytidylate kinase</fullName>
        <shortName evidence="8">CK</shortName>
        <ecNumber evidence="8">2.7.4.25</ecNumber>
    </recommendedName>
    <alternativeName>
        <fullName evidence="8">Cytidine monophosphate kinase</fullName>
        <shortName evidence="8">CMP kinase</shortName>
    </alternativeName>
</protein>
<dbReference type="GO" id="GO:0036431">
    <property type="term" value="F:dCMP kinase activity"/>
    <property type="evidence" value="ECO:0007669"/>
    <property type="project" value="InterPro"/>
</dbReference>
<dbReference type="CDD" id="cd02020">
    <property type="entry name" value="CMPK"/>
    <property type="match status" value="1"/>
</dbReference>
<accession>A0A140L8I0</accession>
<keyword evidence="3 8" id="KW-0547">Nucleotide-binding</keyword>
<dbReference type="HAMAP" id="MF_00238">
    <property type="entry name" value="Cytidyl_kinase_type1"/>
    <property type="match status" value="1"/>
</dbReference>
<dbReference type="InterPro" id="IPR027417">
    <property type="entry name" value="P-loop_NTPase"/>
</dbReference>
<dbReference type="PANTHER" id="PTHR21299:SF2">
    <property type="entry name" value="CYTIDYLATE KINASE"/>
    <property type="match status" value="1"/>
</dbReference>
<evidence type="ECO:0000313" key="10">
    <source>
        <dbReference type="EMBL" id="KXG76855.1"/>
    </source>
</evidence>
<dbReference type="PATRIC" id="fig|520762.4.peg.943"/>
<evidence type="ECO:0000256" key="4">
    <source>
        <dbReference type="ARBA" id="ARBA00022777"/>
    </source>
</evidence>
<dbReference type="GO" id="GO:0036430">
    <property type="term" value="F:CMP kinase activity"/>
    <property type="evidence" value="ECO:0007669"/>
    <property type="project" value="RHEA"/>
</dbReference>
<comment type="catalytic activity">
    <reaction evidence="7 8">
        <text>CMP + ATP = CDP + ADP</text>
        <dbReference type="Rhea" id="RHEA:11600"/>
        <dbReference type="ChEBI" id="CHEBI:30616"/>
        <dbReference type="ChEBI" id="CHEBI:58069"/>
        <dbReference type="ChEBI" id="CHEBI:60377"/>
        <dbReference type="ChEBI" id="CHEBI:456216"/>
        <dbReference type="EC" id="2.7.4.25"/>
    </reaction>
</comment>
<evidence type="ECO:0000313" key="11">
    <source>
        <dbReference type="Proteomes" id="UP000070456"/>
    </source>
</evidence>
<comment type="subcellular location">
    <subcellularLocation>
        <location evidence="8">Cytoplasm</location>
    </subcellularLocation>
</comment>
<evidence type="ECO:0000256" key="8">
    <source>
        <dbReference type="HAMAP-Rule" id="MF_00238"/>
    </source>
</evidence>